<name>A0A224YAY2_9ACAR</name>
<dbReference type="AlphaFoldDB" id="A0A224YAY2"/>
<organism evidence="1">
    <name type="scientific">Rhipicephalus zambeziensis</name>
    <dbReference type="NCBI Taxonomy" id="60191"/>
    <lineage>
        <taxon>Eukaryota</taxon>
        <taxon>Metazoa</taxon>
        <taxon>Ecdysozoa</taxon>
        <taxon>Arthropoda</taxon>
        <taxon>Chelicerata</taxon>
        <taxon>Arachnida</taxon>
        <taxon>Acari</taxon>
        <taxon>Parasitiformes</taxon>
        <taxon>Ixodida</taxon>
        <taxon>Ixodoidea</taxon>
        <taxon>Ixodidae</taxon>
        <taxon>Rhipicephalinae</taxon>
        <taxon>Rhipicephalus</taxon>
        <taxon>Rhipicephalus</taxon>
    </lineage>
</organism>
<proteinExistence type="predicted"/>
<protein>
    <submittedName>
        <fullName evidence="1">Uncharacterized protein</fullName>
    </submittedName>
</protein>
<dbReference type="EMBL" id="GFPF01001653">
    <property type="protein sequence ID" value="MAA12799.1"/>
    <property type="molecule type" value="Transcribed_RNA"/>
</dbReference>
<evidence type="ECO:0000313" key="1">
    <source>
        <dbReference type="EMBL" id="MAA12799.1"/>
    </source>
</evidence>
<reference evidence="1" key="1">
    <citation type="journal article" date="2017" name="Parasit. Vectors">
        <title>Sialotranscriptomics of Rhipicephalus zambeziensis reveals intricate expression profiles of secretory proteins and suggests tight temporal transcriptional regulation during blood-feeding.</title>
        <authorList>
            <person name="de Castro M.H."/>
            <person name="de Klerk D."/>
            <person name="Pienaar R."/>
            <person name="Rees D.J.G."/>
            <person name="Mans B.J."/>
        </authorList>
    </citation>
    <scope>NUCLEOTIDE SEQUENCE</scope>
    <source>
        <tissue evidence="1">Salivary glands</tissue>
    </source>
</reference>
<accession>A0A224YAY2</accession>
<sequence>MCTYSQKTENGKLNSSSTTVSFLQPSRLYGLVHCPVHVHELTTCLFGSGRCLLPSLSHHFGASGQGEEGELKGPDINCWGAAAPLCHTLAQPLISRYVVEIFFHYSA</sequence>